<evidence type="ECO:0000256" key="1">
    <source>
        <dbReference type="SAM" id="MobiDB-lite"/>
    </source>
</evidence>
<feature type="compositionally biased region" description="Basic residues" evidence="1">
    <location>
        <begin position="62"/>
        <end position="90"/>
    </location>
</feature>
<feature type="compositionally biased region" description="Basic and acidic residues" evidence="1">
    <location>
        <begin position="158"/>
        <end position="167"/>
    </location>
</feature>
<gene>
    <name evidence="2" type="ORF">AVDCRST_MAG24-7</name>
</gene>
<feature type="compositionally biased region" description="Gly residues" evidence="1">
    <location>
        <begin position="32"/>
        <end position="43"/>
    </location>
</feature>
<evidence type="ECO:0000313" key="2">
    <source>
        <dbReference type="EMBL" id="CAA9314201.1"/>
    </source>
</evidence>
<feature type="compositionally biased region" description="Basic and acidic residues" evidence="1">
    <location>
        <begin position="105"/>
        <end position="117"/>
    </location>
</feature>
<protein>
    <submittedName>
        <fullName evidence="2">Two-component transcriptional response regulator PdtaR, LuxR family</fullName>
    </submittedName>
</protein>
<name>A0A6J4KSJ0_9ACTN</name>
<feature type="compositionally biased region" description="Basic and acidic residues" evidence="1">
    <location>
        <begin position="47"/>
        <end position="61"/>
    </location>
</feature>
<feature type="non-terminal residue" evidence="2">
    <location>
        <position position="1"/>
    </location>
</feature>
<sequence length="191" mass="20630">GHRRGRGAHQDGSRRDAVRGGVRRRRPSPGRRAGGLPGRGAPSGPGDPRRQDAAAGRDHGCRAHRRAAHRPGGHPHRVQPARPRGARPRRRCDGLPRQAVLQERPGARDRDGDEPVRRGPAARGGGRRPHRAAGDPQGGGSREERPAGAPRPQRARRLPVDPEDRHGPAAVDAAGGRRRDRARTGPHRSRL</sequence>
<accession>A0A6J4KSJ0</accession>
<feature type="region of interest" description="Disordered" evidence="1">
    <location>
        <begin position="1"/>
        <end position="191"/>
    </location>
</feature>
<feature type="compositionally biased region" description="Basic residues" evidence="1">
    <location>
        <begin position="176"/>
        <end position="191"/>
    </location>
</feature>
<reference evidence="2" key="1">
    <citation type="submission" date="2020-02" db="EMBL/GenBank/DDBJ databases">
        <authorList>
            <person name="Meier V. D."/>
        </authorList>
    </citation>
    <scope>NUCLEOTIDE SEQUENCE</scope>
    <source>
        <strain evidence="2">AVDCRST_MAG24</strain>
    </source>
</reference>
<feature type="compositionally biased region" description="Basic and acidic residues" evidence="1">
    <location>
        <begin position="8"/>
        <end position="18"/>
    </location>
</feature>
<dbReference type="AlphaFoldDB" id="A0A6J4KSJ0"/>
<proteinExistence type="predicted"/>
<dbReference type="EMBL" id="CADCUF010000001">
    <property type="protein sequence ID" value="CAA9314201.1"/>
    <property type="molecule type" value="Genomic_DNA"/>
</dbReference>
<feature type="non-terminal residue" evidence="2">
    <location>
        <position position="191"/>
    </location>
</feature>
<organism evidence="2">
    <name type="scientific">uncultured Nocardioidaceae bacterium</name>
    <dbReference type="NCBI Taxonomy" id="253824"/>
    <lineage>
        <taxon>Bacteria</taxon>
        <taxon>Bacillati</taxon>
        <taxon>Actinomycetota</taxon>
        <taxon>Actinomycetes</taxon>
        <taxon>Propionibacteriales</taxon>
        <taxon>Nocardioidaceae</taxon>
        <taxon>environmental samples</taxon>
    </lineage>
</organism>